<dbReference type="AlphaFoldDB" id="A0A6I9R1S9"/>
<feature type="compositionally biased region" description="Low complexity" evidence="1">
    <location>
        <begin position="122"/>
        <end position="132"/>
    </location>
</feature>
<dbReference type="RefSeq" id="XP_010919057.1">
    <property type="nucleotide sequence ID" value="XM_010920755.3"/>
</dbReference>
<gene>
    <name evidence="3" type="primary">LOC105043272</name>
</gene>
<accession>A0A6I9R1S9</accession>
<evidence type="ECO:0000313" key="2">
    <source>
        <dbReference type="Proteomes" id="UP000504607"/>
    </source>
</evidence>
<sequence>MLFHVGGGGVAAAAGRMLVRYFSRKRSPDLRRISPKVPREEAKTISKGLYDILKDHGPLTVSNTWDYAKEAGINGLNSKTHMKILLKWMTGRKMVKLSCTHIGSAKKFHYSILPEEPRSAEQISSPSPISQSTKPSMQGKRLAKITN</sequence>
<reference evidence="3" key="1">
    <citation type="submission" date="2025-08" db="UniProtKB">
        <authorList>
            <consortium name="RefSeq"/>
        </authorList>
    </citation>
    <scope>IDENTIFICATION</scope>
</reference>
<name>A0A6I9R1S9_ELAGV</name>
<dbReference type="FunCoup" id="A0A6I9R1S9">
    <property type="interactions" value="1482"/>
</dbReference>
<dbReference type="OrthoDB" id="761792at2759"/>
<dbReference type="PANTHER" id="PTHR35110">
    <property type="entry name" value="EXPRESSED PROTEIN"/>
    <property type="match status" value="1"/>
</dbReference>
<feature type="region of interest" description="Disordered" evidence="1">
    <location>
        <begin position="117"/>
        <end position="147"/>
    </location>
</feature>
<keyword evidence="2" id="KW-1185">Reference proteome</keyword>
<protein>
    <submittedName>
        <fullName evidence="3">Uncharacterized protein LOC105043272</fullName>
    </submittedName>
</protein>
<organism evidence="2 3">
    <name type="scientific">Elaeis guineensis var. tenera</name>
    <name type="common">Oil palm</name>
    <dbReference type="NCBI Taxonomy" id="51953"/>
    <lineage>
        <taxon>Eukaryota</taxon>
        <taxon>Viridiplantae</taxon>
        <taxon>Streptophyta</taxon>
        <taxon>Embryophyta</taxon>
        <taxon>Tracheophyta</taxon>
        <taxon>Spermatophyta</taxon>
        <taxon>Magnoliopsida</taxon>
        <taxon>Liliopsida</taxon>
        <taxon>Arecaceae</taxon>
        <taxon>Arecoideae</taxon>
        <taxon>Cocoseae</taxon>
        <taxon>Elaeidinae</taxon>
        <taxon>Elaeis</taxon>
    </lineage>
</organism>
<evidence type="ECO:0000313" key="3">
    <source>
        <dbReference type="RefSeq" id="XP_010919057.1"/>
    </source>
</evidence>
<dbReference type="PANTHER" id="PTHR35110:SF1">
    <property type="entry name" value="EXPRESSED PROTEIN"/>
    <property type="match status" value="1"/>
</dbReference>
<dbReference type="Proteomes" id="UP000504607">
    <property type="component" value="Chromosome 4"/>
</dbReference>
<proteinExistence type="predicted"/>
<dbReference type="InParanoid" id="A0A6I9R1S9"/>
<evidence type="ECO:0000256" key="1">
    <source>
        <dbReference type="SAM" id="MobiDB-lite"/>
    </source>
</evidence>